<evidence type="ECO:0000256" key="6">
    <source>
        <dbReference type="ARBA" id="ARBA00022781"/>
    </source>
</evidence>
<accession>A0A0G3WI32</accession>
<dbReference type="HAMAP" id="MF_01393">
    <property type="entry name" value="ATP_synth_a_bact"/>
    <property type="match status" value="1"/>
</dbReference>
<keyword evidence="7 11" id="KW-1133">Transmembrane helix</keyword>
<keyword evidence="11" id="KW-1003">Cell membrane</keyword>
<keyword evidence="4 11" id="KW-0138">CF(0)</keyword>
<dbReference type="GO" id="GO:0045259">
    <property type="term" value="C:proton-transporting ATP synthase complex"/>
    <property type="evidence" value="ECO:0007669"/>
    <property type="project" value="UniProtKB-KW"/>
</dbReference>
<dbReference type="PROSITE" id="PS00449">
    <property type="entry name" value="ATPASE_A"/>
    <property type="match status" value="1"/>
</dbReference>
<keyword evidence="9 11" id="KW-0472">Membrane</keyword>
<sequence length="241" mass="26894">MQISPDVLFTIAGFNITNTVVTTLVTDAIIIVIALAFKRVLSLRPGMFQNAVEAVVDYFRGTTEEIAGSRVSFIYPWVVTFFLFIVVSNLAAQLPGFESIRFITPHSGEHGVPFLRAATSDLNLTLALAVVSVIVTHYLSVKYTGIKAYVTRFITFKMFPIFLFVGILEFANEITKFISFSFRLFGNIYAGERMMGTMYGLFPVILPVPFIALELMVALIQAIVFAMLTMAFMHIMTDKSH</sequence>
<evidence type="ECO:0000256" key="9">
    <source>
        <dbReference type="ARBA" id="ARBA00023136"/>
    </source>
</evidence>
<dbReference type="CDD" id="cd00310">
    <property type="entry name" value="ATP-synt_Fo_a_6"/>
    <property type="match status" value="1"/>
</dbReference>
<feature type="transmembrane region" description="Helical" evidence="11">
    <location>
        <begin position="73"/>
        <end position="92"/>
    </location>
</feature>
<evidence type="ECO:0000256" key="3">
    <source>
        <dbReference type="ARBA" id="ARBA00022448"/>
    </source>
</evidence>
<dbReference type="PRINTS" id="PR00123">
    <property type="entry name" value="ATPASEA"/>
</dbReference>
<dbReference type="PATRIC" id="fig|1408281.3.peg.584"/>
<evidence type="ECO:0000256" key="11">
    <source>
        <dbReference type="HAMAP-Rule" id="MF_01393"/>
    </source>
</evidence>
<evidence type="ECO:0000256" key="10">
    <source>
        <dbReference type="ARBA" id="ARBA00023310"/>
    </source>
</evidence>
<evidence type="ECO:0000256" key="4">
    <source>
        <dbReference type="ARBA" id="ARBA00022547"/>
    </source>
</evidence>
<name>A0A0G3WI32_9BACT</name>
<evidence type="ECO:0000313" key="13">
    <source>
        <dbReference type="Proteomes" id="UP000035337"/>
    </source>
</evidence>
<proteinExistence type="inferred from homology"/>
<evidence type="ECO:0000313" key="12">
    <source>
        <dbReference type="EMBL" id="AKL97948.1"/>
    </source>
</evidence>
<organism evidence="12 13">
    <name type="scientific">Endomicrobium proavitum</name>
    <dbReference type="NCBI Taxonomy" id="1408281"/>
    <lineage>
        <taxon>Bacteria</taxon>
        <taxon>Pseudomonadati</taxon>
        <taxon>Elusimicrobiota</taxon>
        <taxon>Endomicrobiia</taxon>
        <taxon>Endomicrobiales</taxon>
        <taxon>Endomicrobiaceae</taxon>
        <taxon>Endomicrobium</taxon>
    </lineage>
</organism>
<dbReference type="InterPro" id="IPR035908">
    <property type="entry name" value="F0_ATP_A_sf"/>
</dbReference>
<reference evidence="12 13" key="1">
    <citation type="submission" date="2014-09" db="EMBL/GenBank/DDBJ databases">
        <title>Complete genome sequence of Endomicrobium proavitum.</title>
        <authorList>
            <person name="Zheng H."/>
        </authorList>
    </citation>
    <scope>NUCLEOTIDE SEQUENCE [LARGE SCALE GENOMIC DNA]</scope>
    <source>
        <strain evidence="12 13">Rsa215</strain>
    </source>
</reference>
<protein>
    <recommendedName>
        <fullName evidence="11">ATP synthase subunit a</fullName>
    </recommendedName>
    <alternativeName>
        <fullName evidence="11">ATP synthase F0 sector subunit a</fullName>
    </alternativeName>
    <alternativeName>
        <fullName evidence="11">F-ATPase subunit 6</fullName>
    </alternativeName>
</protein>
<evidence type="ECO:0000256" key="8">
    <source>
        <dbReference type="ARBA" id="ARBA00023065"/>
    </source>
</evidence>
<evidence type="ECO:0000256" key="5">
    <source>
        <dbReference type="ARBA" id="ARBA00022692"/>
    </source>
</evidence>
<dbReference type="KEGG" id="epo:Epro_0569"/>
<dbReference type="GO" id="GO:0046933">
    <property type="term" value="F:proton-transporting ATP synthase activity, rotational mechanism"/>
    <property type="evidence" value="ECO:0007669"/>
    <property type="project" value="UniProtKB-UniRule"/>
</dbReference>
<keyword evidence="5 11" id="KW-0812">Transmembrane</keyword>
<keyword evidence="3 11" id="KW-0813">Transport</keyword>
<dbReference type="InterPro" id="IPR023011">
    <property type="entry name" value="ATP_synth_F0_asu_AS"/>
</dbReference>
<comment type="similarity">
    <text evidence="2 11">Belongs to the ATPase A chain family.</text>
</comment>
<evidence type="ECO:0000256" key="1">
    <source>
        <dbReference type="ARBA" id="ARBA00004141"/>
    </source>
</evidence>
<dbReference type="GO" id="GO:0005886">
    <property type="term" value="C:plasma membrane"/>
    <property type="evidence" value="ECO:0007669"/>
    <property type="project" value="UniProtKB-SubCell"/>
</dbReference>
<comment type="function">
    <text evidence="11">Key component of the proton channel; it plays a direct role in the translocation of protons across the membrane.</text>
</comment>
<keyword evidence="13" id="KW-1185">Reference proteome</keyword>
<gene>
    <name evidence="11 12" type="primary">atpB</name>
    <name evidence="12" type="ORF">Epro_0569</name>
</gene>
<dbReference type="RefSeq" id="WP_052570427.1">
    <property type="nucleotide sequence ID" value="NZ_CP009498.1"/>
</dbReference>
<dbReference type="SUPFAM" id="SSF81336">
    <property type="entry name" value="F1F0 ATP synthase subunit A"/>
    <property type="match status" value="1"/>
</dbReference>
<dbReference type="InterPro" id="IPR045082">
    <property type="entry name" value="ATP_syn_F0_a_bact/chloroplast"/>
</dbReference>
<feature type="transmembrane region" description="Helical" evidence="11">
    <location>
        <begin position="12"/>
        <end position="37"/>
    </location>
</feature>
<comment type="subcellular location">
    <subcellularLocation>
        <location evidence="11">Cell membrane</location>
        <topology evidence="11">Multi-pass membrane protein</topology>
    </subcellularLocation>
    <subcellularLocation>
        <location evidence="1">Membrane</location>
        <topology evidence="1">Multi-pass membrane protein</topology>
    </subcellularLocation>
</comment>
<dbReference type="PANTHER" id="PTHR42823:SF3">
    <property type="entry name" value="ATP SYNTHASE SUBUNIT A, CHLOROPLASTIC"/>
    <property type="match status" value="1"/>
</dbReference>
<evidence type="ECO:0000256" key="7">
    <source>
        <dbReference type="ARBA" id="ARBA00022989"/>
    </source>
</evidence>
<dbReference type="STRING" id="1408281.Epro_0569"/>
<keyword evidence="8 11" id="KW-0406">Ion transport</keyword>
<feature type="transmembrane region" description="Helical" evidence="11">
    <location>
        <begin position="204"/>
        <end position="232"/>
    </location>
</feature>
<evidence type="ECO:0000256" key="2">
    <source>
        <dbReference type="ARBA" id="ARBA00006810"/>
    </source>
</evidence>
<dbReference type="EMBL" id="CP009498">
    <property type="protein sequence ID" value="AKL97948.1"/>
    <property type="molecule type" value="Genomic_DNA"/>
</dbReference>
<dbReference type="Gene3D" id="1.20.120.220">
    <property type="entry name" value="ATP synthase, F0 complex, subunit A"/>
    <property type="match status" value="1"/>
</dbReference>
<dbReference type="PANTHER" id="PTHR42823">
    <property type="entry name" value="ATP SYNTHASE SUBUNIT A, CHLOROPLASTIC"/>
    <property type="match status" value="1"/>
</dbReference>
<dbReference type="Pfam" id="PF00119">
    <property type="entry name" value="ATP-synt_A"/>
    <property type="match status" value="1"/>
</dbReference>
<dbReference type="InterPro" id="IPR000568">
    <property type="entry name" value="ATP_synth_F0_asu"/>
</dbReference>
<dbReference type="Proteomes" id="UP000035337">
    <property type="component" value="Chromosome"/>
</dbReference>
<dbReference type="AlphaFoldDB" id="A0A0G3WI32"/>
<feature type="transmembrane region" description="Helical" evidence="11">
    <location>
        <begin position="122"/>
        <end position="141"/>
    </location>
</feature>
<dbReference type="GO" id="GO:0042777">
    <property type="term" value="P:proton motive force-driven plasma membrane ATP synthesis"/>
    <property type="evidence" value="ECO:0007669"/>
    <property type="project" value="TreeGrafter"/>
</dbReference>
<keyword evidence="6 11" id="KW-0375">Hydrogen ion transport</keyword>
<dbReference type="OrthoDB" id="9789241at2"/>
<keyword evidence="10 11" id="KW-0066">ATP synthesis</keyword>
<feature type="transmembrane region" description="Helical" evidence="11">
    <location>
        <begin position="153"/>
        <end position="171"/>
    </location>
</feature>